<feature type="signal peptide" evidence="2">
    <location>
        <begin position="1"/>
        <end position="16"/>
    </location>
</feature>
<dbReference type="Pfam" id="PF03103">
    <property type="entry name" value="DUF243"/>
    <property type="match status" value="1"/>
</dbReference>
<evidence type="ECO:0000256" key="2">
    <source>
        <dbReference type="SAM" id="SignalP"/>
    </source>
</evidence>
<dbReference type="PANTHER" id="PTHR31927">
    <property type="entry name" value="FI07246P-RELATED-RELATED"/>
    <property type="match status" value="1"/>
</dbReference>
<dbReference type="RefSeq" id="XP_018027507.1">
    <property type="nucleotide sequence ID" value="XM_018172018.2"/>
</dbReference>
<accession>A0A8B7PQF4</accession>
<keyword evidence="2" id="KW-0732">Signal</keyword>
<gene>
    <name evidence="5" type="primary">LOC108682780</name>
</gene>
<dbReference type="GO" id="GO:0062129">
    <property type="term" value="C:chitin-based extracellular matrix"/>
    <property type="evidence" value="ECO:0007669"/>
    <property type="project" value="TreeGrafter"/>
</dbReference>
<dbReference type="Proteomes" id="UP000694843">
    <property type="component" value="Unplaced"/>
</dbReference>
<sequence>MRAFVVIPLLVAMVQTSPQRYHPSTKVIARSQGAHLASSSSCGHRLARRVDGKCVVPKVSKDVYLFKAPRHQTPIIKPPKYIPRPKVHYNFVFVKTPDAVAGPKPVIVPPPKQKTLVYLLSQKPSAVDQDIIEVPHQPSPPEVFFVQYEDGDNTLLPGGIDLQTALGQSAGAGVKTNDVSSGIGNNVGFIGSSLVGDLNAAFASGFGEDFGAGFSNSGFGDSRGYLGSGVSGGFGSGFSRSKLSSKRSSKG</sequence>
<dbReference type="GO" id="GO:0040003">
    <property type="term" value="P:chitin-based cuticle development"/>
    <property type="evidence" value="ECO:0007669"/>
    <property type="project" value="TreeGrafter"/>
</dbReference>
<evidence type="ECO:0000256" key="1">
    <source>
        <dbReference type="SAM" id="MobiDB-lite"/>
    </source>
</evidence>
<name>A0A8B7PQF4_HYAAZ</name>
<dbReference type="PANTHER" id="PTHR31927:SF2">
    <property type="entry name" value="FI07246P-RELATED"/>
    <property type="match status" value="1"/>
</dbReference>
<dbReference type="SMART" id="SM00690">
    <property type="entry name" value="DM5"/>
    <property type="match status" value="1"/>
</dbReference>
<reference evidence="5" key="1">
    <citation type="submission" date="2025-08" db="UniProtKB">
        <authorList>
            <consortium name="RefSeq"/>
        </authorList>
    </citation>
    <scope>IDENTIFICATION</scope>
    <source>
        <tissue evidence="5">Whole organism</tissue>
    </source>
</reference>
<feature type="region of interest" description="Disordered" evidence="1">
    <location>
        <begin position="230"/>
        <end position="251"/>
    </location>
</feature>
<dbReference type="OrthoDB" id="6376010at2759"/>
<feature type="domain" description="DUF243" evidence="3">
    <location>
        <begin position="57"/>
        <end position="151"/>
    </location>
</feature>
<dbReference type="InterPro" id="IPR004145">
    <property type="entry name" value="DUF243"/>
</dbReference>
<evidence type="ECO:0000313" key="5">
    <source>
        <dbReference type="RefSeq" id="XP_018027507.1"/>
    </source>
</evidence>
<organism evidence="4 5">
    <name type="scientific">Hyalella azteca</name>
    <name type="common">Amphipod</name>
    <dbReference type="NCBI Taxonomy" id="294128"/>
    <lineage>
        <taxon>Eukaryota</taxon>
        <taxon>Metazoa</taxon>
        <taxon>Ecdysozoa</taxon>
        <taxon>Arthropoda</taxon>
        <taxon>Crustacea</taxon>
        <taxon>Multicrustacea</taxon>
        <taxon>Malacostraca</taxon>
        <taxon>Eumalacostraca</taxon>
        <taxon>Peracarida</taxon>
        <taxon>Amphipoda</taxon>
        <taxon>Senticaudata</taxon>
        <taxon>Talitrida</taxon>
        <taxon>Talitroidea</taxon>
        <taxon>Hyalellidae</taxon>
        <taxon>Hyalella</taxon>
    </lineage>
</organism>
<protein>
    <submittedName>
        <fullName evidence="5">Uncharacterized protein LOC108682780</fullName>
    </submittedName>
</protein>
<evidence type="ECO:0000313" key="4">
    <source>
        <dbReference type="Proteomes" id="UP000694843"/>
    </source>
</evidence>
<evidence type="ECO:0000259" key="3">
    <source>
        <dbReference type="SMART" id="SM00690"/>
    </source>
</evidence>
<dbReference type="GO" id="GO:0008010">
    <property type="term" value="F:structural constituent of chitin-based larval cuticle"/>
    <property type="evidence" value="ECO:0007669"/>
    <property type="project" value="TreeGrafter"/>
</dbReference>
<proteinExistence type="predicted"/>
<dbReference type="GeneID" id="108682780"/>
<keyword evidence="4" id="KW-1185">Reference proteome</keyword>
<dbReference type="AlphaFoldDB" id="A0A8B7PQF4"/>
<feature type="chain" id="PRO_5034950175" evidence="2">
    <location>
        <begin position="17"/>
        <end position="251"/>
    </location>
</feature>
<dbReference type="KEGG" id="hazt:108682780"/>